<protein>
    <submittedName>
        <fullName evidence="2">Uncharacterized protein</fullName>
    </submittedName>
</protein>
<keyword evidence="3" id="KW-1185">Reference proteome</keyword>
<gene>
    <name evidence="2" type="ORF">JOB18_048060</name>
</gene>
<feature type="region of interest" description="Disordered" evidence="1">
    <location>
        <begin position="358"/>
        <end position="384"/>
    </location>
</feature>
<feature type="region of interest" description="Disordered" evidence="1">
    <location>
        <begin position="403"/>
        <end position="447"/>
    </location>
</feature>
<feature type="compositionally biased region" description="Acidic residues" evidence="1">
    <location>
        <begin position="418"/>
        <end position="427"/>
    </location>
</feature>
<organism evidence="2 3">
    <name type="scientific">Solea senegalensis</name>
    <name type="common">Senegalese sole</name>
    <dbReference type="NCBI Taxonomy" id="28829"/>
    <lineage>
        <taxon>Eukaryota</taxon>
        <taxon>Metazoa</taxon>
        <taxon>Chordata</taxon>
        <taxon>Craniata</taxon>
        <taxon>Vertebrata</taxon>
        <taxon>Euteleostomi</taxon>
        <taxon>Actinopterygii</taxon>
        <taxon>Neopterygii</taxon>
        <taxon>Teleostei</taxon>
        <taxon>Neoteleostei</taxon>
        <taxon>Acanthomorphata</taxon>
        <taxon>Carangaria</taxon>
        <taxon>Pleuronectiformes</taxon>
        <taxon>Pleuronectoidei</taxon>
        <taxon>Soleidae</taxon>
        <taxon>Solea</taxon>
    </lineage>
</organism>
<evidence type="ECO:0000313" key="3">
    <source>
        <dbReference type="Proteomes" id="UP000693946"/>
    </source>
</evidence>
<sequence>MLYFAVLIGIAVTPTIRRLVELLFPPRDTDRLDVENSVEASSDTSSRQEEVITWTIAESSLRVTDVFNTREPDAYFDASMEEAPSQPLLSKLYSVLGLSVNTGQEDAHVPAAVVNPPEPEAVCCSGAVGNVSSQSLLSNLYTVLGFSNDAASEDTHVPAATVNPPEPEEACDPGAVGDVSSRSLLSNLYSTLGFSNNAAADNAPEPEEAWIVASGNSTPEPEEARASAAVEDVPSQSLLSNIYNVLSFRDDAALEDHDVPADLDKAPESKEACDAEAVEDVAPQPLLSTLYNALGLSDNEVQEEAHGPADMDNTCEPAEARVPSGEDNVCDPGAEDDGPSQPLMSTLFSALGFSDNEVQEDSKVPAAVDNDPEPEESCVDSADGDVSSQLLLTSLYGALGFSDNAYVEDPHDPSAQDNDPEPEEASESVDNTAELQEAAEEDVPSQPLLTTFYGALGFGENVAPEENDPEPEETSVPVVVDNILEPENICAPADVENASSLWSHLYNVMVFSDNEEELEEETHVPAVVDNTLEPEGVCVPEAVEDVPSRSLWSTFYSVLGVSDNTEDANDSSSEEEDAWFDALEMEEVPAREDVFSQSLWSKLYNHWGFRYNEGIEDTLDSPELEEIWFDACMGTLEEEETHLDAPQPLGLNIYSSLYNIWQGGSDDAAPEDTHV</sequence>
<name>A0AAV6SMT5_SOLSE</name>
<reference evidence="2 3" key="1">
    <citation type="journal article" date="2021" name="Sci. Rep.">
        <title>Chromosome anchoring in Senegalese sole (Solea senegalensis) reveals sex-associated markers and genome rearrangements in flatfish.</title>
        <authorList>
            <person name="Guerrero-Cozar I."/>
            <person name="Gomez-Garrido J."/>
            <person name="Berbel C."/>
            <person name="Martinez-Blanch J.F."/>
            <person name="Alioto T."/>
            <person name="Claros M.G."/>
            <person name="Gagnaire P.A."/>
            <person name="Manchado M."/>
        </authorList>
    </citation>
    <scope>NUCLEOTIDE SEQUENCE [LARGE SCALE GENOMIC DNA]</scope>
    <source>
        <strain evidence="2">Sse05_10M</strain>
    </source>
</reference>
<evidence type="ECO:0000313" key="2">
    <source>
        <dbReference type="EMBL" id="KAG7518951.1"/>
    </source>
</evidence>
<dbReference type="Proteomes" id="UP000693946">
    <property type="component" value="Linkage Group LG12"/>
</dbReference>
<proteinExistence type="predicted"/>
<comment type="caution">
    <text evidence="2">The sequence shown here is derived from an EMBL/GenBank/DDBJ whole genome shotgun (WGS) entry which is preliminary data.</text>
</comment>
<accession>A0AAV6SMT5</accession>
<dbReference type="AlphaFoldDB" id="A0AAV6SMT5"/>
<evidence type="ECO:0000256" key="1">
    <source>
        <dbReference type="SAM" id="MobiDB-lite"/>
    </source>
</evidence>
<dbReference type="EMBL" id="JAGKHQ010000004">
    <property type="protein sequence ID" value="KAG7518951.1"/>
    <property type="molecule type" value="Genomic_DNA"/>
</dbReference>